<keyword evidence="4" id="KW-0378">Hydrolase</keyword>
<evidence type="ECO:0000259" key="6">
    <source>
        <dbReference type="PROSITE" id="PS51160"/>
    </source>
</evidence>
<dbReference type="InterPro" id="IPR020456">
    <property type="entry name" value="Acylphosphatase"/>
</dbReference>
<organism evidence="7 8">
    <name type="scientific">Chitinophaga flava</name>
    <dbReference type="NCBI Taxonomy" id="2259036"/>
    <lineage>
        <taxon>Bacteria</taxon>
        <taxon>Pseudomonadati</taxon>
        <taxon>Bacteroidota</taxon>
        <taxon>Chitinophagia</taxon>
        <taxon>Chitinophagales</taxon>
        <taxon>Chitinophagaceae</taxon>
        <taxon>Chitinophaga</taxon>
    </lineage>
</organism>
<reference evidence="7 8" key="1">
    <citation type="submission" date="2018-05" db="EMBL/GenBank/DDBJ databases">
        <title>Chitinophaga sp. K3CV102501T nov., isolated from isolated from a monsoon evergreen broad-leaved forest soil.</title>
        <authorList>
            <person name="Lv Y."/>
        </authorList>
    </citation>
    <scope>NUCLEOTIDE SEQUENCE [LARGE SCALE GENOMIC DNA]</scope>
    <source>
        <strain evidence="7 8">GDMCC 1.1325</strain>
    </source>
</reference>
<dbReference type="PANTHER" id="PTHR47268:SF4">
    <property type="entry name" value="ACYLPHOSPHATASE"/>
    <property type="match status" value="1"/>
</dbReference>
<dbReference type="Proteomes" id="UP000253410">
    <property type="component" value="Unassembled WGS sequence"/>
</dbReference>
<dbReference type="AlphaFoldDB" id="A0A365XSD8"/>
<evidence type="ECO:0000313" key="7">
    <source>
        <dbReference type="EMBL" id="RBL89243.1"/>
    </source>
</evidence>
<sequence>MTTKSIVHKEIIVRGRVQGVGYRANAKHMADLLGVQGQIKNMPDKAVWILAEAEETVMEEFLTWCRKGPAMAKVTEMEIIVGPVLQVVGFTILHSAD</sequence>
<evidence type="ECO:0000256" key="2">
    <source>
        <dbReference type="ARBA" id="ARBA00012150"/>
    </source>
</evidence>
<dbReference type="Gene3D" id="3.30.70.100">
    <property type="match status" value="1"/>
</dbReference>
<protein>
    <recommendedName>
        <fullName evidence="2 4">acylphosphatase</fullName>
        <ecNumber evidence="2 4">3.6.1.7</ecNumber>
    </recommendedName>
</protein>
<comment type="caution">
    <text evidence="7">The sequence shown here is derived from an EMBL/GenBank/DDBJ whole genome shotgun (WGS) entry which is preliminary data.</text>
</comment>
<comment type="catalytic activity">
    <reaction evidence="3 4">
        <text>an acyl phosphate + H2O = a carboxylate + phosphate + H(+)</text>
        <dbReference type="Rhea" id="RHEA:14965"/>
        <dbReference type="ChEBI" id="CHEBI:15377"/>
        <dbReference type="ChEBI" id="CHEBI:15378"/>
        <dbReference type="ChEBI" id="CHEBI:29067"/>
        <dbReference type="ChEBI" id="CHEBI:43474"/>
        <dbReference type="ChEBI" id="CHEBI:59918"/>
        <dbReference type="EC" id="3.6.1.7"/>
    </reaction>
</comment>
<gene>
    <name evidence="7" type="ORF">DF182_22215</name>
</gene>
<name>A0A365XSD8_9BACT</name>
<feature type="domain" description="Acylphosphatase-like" evidence="6">
    <location>
        <begin position="8"/>
        <end position="94"/>
    </location>
</feature>
<dbReference type="RefSeq" id="WP_113617987.1">
    <property type="nucleotide sequence ID" value="NZ_QFFJ01000002.1"/>
</dbReference>
<dbReference type="Pfam" id="PF00708">
    <property type="entry name" value="Acylphosphatase"/>
    <property type="match status" value="1"/>
</dbReference>
<dbReference type="PANTHER" id="PTHR47268">
    <property type="entry name" value="ACYLPHOSPHATASE"/>
    <property type="match status" value="1"/>
</dbReference>
<keyword evidence="8" id="KW-1185">Reference proteome</keyword>
<proteinExistence type="inferred from homology"/>
<feature type="active site" evidence="4">
    <location>
        <position position="23"/>
    </location>
</feature>
<evidence type="ECO:0000256" key="1">
    <source>
        <dbReference type="ARBA" id="ARBA00005614"/>
    </source>
</evidence>
<feature type="active site" evidence="4">
    <location>
        <position position="41"/>
    </location>
</feature>
<evidence type="ECO:0000256" key="4">
    <source>
        <dbReference type="PROSITE-ProRule" id="PRU00520"/>
    </source>
</evidence>
<dbReference type="GO" id="GO:0003998">
    <property type="term" value="F:acylphosphatase activity"/>
    <property type="evidence" value="ECO:0007669"/>
    <property type="project" value="UniProtKB-EC"/>
</dbReference>
<dbReference type="OrthoDB" id="9808093at2"/>
<dbReference type="EMBL" id="QFFJ01000002">
    <property type="protein sequence ID" value="RBL89243.1"/>
    <property type="molecule type" value="Genomic_DNA"/>
</dbReference>
<dbReference type="SUPFAM" id="SSF54975">
    <property type="entry name" value="Acylphosphatase/BLUF domain-like"/>
    <property type="match status" value="1"/>
</dbReference>
<evidence type="ECO:0000256" key="5">
    <source>
        <dbReference type="RuleBase" id="RU004168"/>
    </source>
</evidence>
<dbReference type="InterPro" id="IPR036046">
    <property type="entry name" value="Acylphosphatase-like_dom_sf"/>
</dbReference>
<evidence type="ECO:0000313" key="8">
    <source>
        <dbReference type="Proteomes" id="UP000253410"/>
    </source>
</evidence>
<dbReference type="PROSITE" id="PS51160">
    <property type="entry name" value="ACYLPHOSPHATASE_3"/>
    <property type="match status" value="1"/>
</dbReference>
<evidence type="ECO:0000256" key="3">
    <source>
        <dbReference type="ARBA" id="ARBA00047645"/>
    </source>
</evidence>
<accession>A0A365XSD8</accession>
<dbReference type="EC" id="3.6.1.7" evidence="2 4"/>
<dbReference type="InterPro" id="IPR001792">
    <property type="entry name" value="Acylphosphatase-like_dom"/>
</dbReference>
<comment type="similarity">
    <text evidence="1 5">Belongs to the acylphosphatase family.</text>
</comment>